<comment type="caution">
    <text evidence="3">The sequence shown here is derived from an EMBL/GenBank/DDBJ whole genome shotgun (WGS) entry which is preliminary data.</text>
</comment>
<gene>
    <name evidence="3" type="primary">Acey_s0325.g2550</name>
    <name evidence="3" type="ORF">Y032_0325g2550</name>
</gene>
<reference evidence="4" key="1">
    <citation type="journal article" date="2015" name="Nat. Genet.">
        <title>The genome and transcriptome of the zoonotic hookworm Ancylostoma ceylanicum identify infection-specific gene families.</title>
        <authorList>
            <person name="Schwarz E.M."/>
            <person name="Hu Y."/>
            <person name="Antoshechkin I."/>
            <person name="Miller M.M."/>
            <person name="Sternberg P.W."/>
            <person name="Aroian R.V."/>
        </authorList>
    </citation>
    <scope>NUCLEOTIDE SEQUENCE</scope>
    <source>
        <strain evidence="4">HY135</strain>
    </source>
</reference>
<protein>
    <recommendedName>
        <fullName evidence="5">Secreted protein</fullName>
    </recommendedName>
</protein>
<dbReference type="AlphaFoldDB" id="A0A016S049"/>
<evidence type="ECO:0000313" key="3">
    <source>
        <dbReference type="EMBL" id="EYB83983.1"/>
    </source>
</evidence>
<evidence type="ECO:0000256" key="2">
    <source>
        <dbReference type="SAM" id="SignalP"/>
    </source>
</evidence>
<proteinExistence type="predicted"/>
<feature type="chain" id="PRO_5001485971" description="Secreted protein" evidence="2">
    <location>
        <begin position="25"/>
        <end position="90"/>
    </location>
</feature>
<keyword evidence="2" id="KW-0732">Signal</keyword>
<accession>A0A016S049</accession>
<name>A0A016S049_9BILA</name>
<feature type="compositionally biased region" description="Polar residues" evidence="1">
    <location>
        <begin position="44"/>
        <end position="62"/>
    </location>
</feature>
<feature type="region of interest" description="Disordered" evidence="1">
    <location>
        <begin position="39"/>
        <end position="90"/>
    </location>
</feature>
<keyword evidence="4" id="KW-1185">Reference proteome</keyword>
<organism evidence="3 4">
    <name type="scientific">Ancylostoma ceylanicum</name>
    <dbReference type="NCBI Taxonomy" id="53326"/>
    <lineage>
        <taxon>Eukaryota</taxon>
        <taxon>Metazoa</taxon>
        <taxon>Ecdysozoa</taxon>
        <taxon>Nematoda</taxon>
        <taxon>Chromadorea</taxon>
        <taxon>Rhabditida</taxon>
        <taxon>Rhabditina</taxon>
        <taxon>Rhabditomorpha</taxon>
        <taxon>Strongyloidea</taxon>
        <taxon>Ancylostomatidae</taxon>
        <taxon>Ancylostomatinae</taxon>
        <taxon>Ancylostoma</taxon>
    </lineage>
</organism>
<sequence>MGQLTLNFVAIFDVLIVTSPTAYARACVILTVTVHTELDDSSSADEITSQKTDCGGNSSTPHGPNIGVGTKSTASNDLPDVIKRNTHRNM</sequence>
<dbReference type="EMBL" id="JARK01001661">
    <property type="protein sequence ID" value="EYB83983.1"/>
    <property type="molecule type" value="Genomic_DNA"/>
</dbReference>
<evidence type="ECO:0008006" key="5">
    <source>
        <dbReference type="Google" id="ProtNLM"/>
    </source>
</evidence>
<feature type="signal peptide" evidence="2">
    <location>
        <begin position="1"/>
        <end position="24"/>
    </location>
</feature>
<evidence type="ECO:0000256" key="1">
    <source>
        <dbReference type="SAM" id="MobiDB-lite"/>
    </source>
</evidence>
<dbReference type="Proteomes" id="UP000024635">
    <property type="component" value="Unassembled WGS sequence"/>
</dbReference>
<evidence type="ECO:0000313" key="4">
    <source>
        <dbReference type="Proteomes" id="UP000024635"/>
    </source>
</evidence>